<keyword evidence="13" id="KW-0756">Sterol biosynthesis</keyword>
<evidence type="ECO:0000256" key="22">
    <source>
        <dbReference type="ARBA" id="ARBA00047826"/>
    </source>
</evidence>
<evidence type="ECO:0000256" key="12">
    <source>
        <dbReference type="ARBA" id="ARBA00023002"/>
    </source>
</evidence>
<evidence type="ECO:0000256" key="7">
    <source>
        <dbReference type="ARBA" id="ARBA00022778"/>
    </source>
</evidence>
<dbReference type="InterPro" id="IPR018083">
    <property type="entry name" value="Sterol_reductase_CS"/>
</dbReference>
<evidence type="ECO:0000256" key="15">
    <source>
        <dbReference type="ARBA" id="ARBA00023136"/>
    </source>
</evidence>
<dbReference type="FunFam" id="1.20.120.1630:FF:000004">
    <property type="entry name" value="7-dehydrocholesterol reductase"/>
    <property type="match status" value="1"/>
</dbReference>
<evidence type="ECO:0000256" key="1">
    <source>
        <dbReference type="ARBA" id="ARBA00004477"/>
    </source>
</evidence>
<evidence type="ECO:0000256" key="4">
    <source>
        <dbReference type="ARBA" id="ARBA00022516"/>
    </source>
</evidence>
<evidence type="ECO:0000256" key="19">
    <source>
        <dbReference type="ARBA" id="ARBA00039984"/>
    </source>
</evidence>
<dbReference type="EC" id="1.3.1.21" evidence="18"/>
<reference evidence="25" key="2">
    <citation type="submission" date="2021-01" db="UniProtKB">
        <authorList>
            <consortium name="EnsemblMetazoa"/>
        </authorList>
    </citation>
    <scope>IDENTIFICATION</scope>
</reference>
<keyword evidence="16" id="KW-1207">Sterol metabolism</keyword>
<comment type="similarity">
    <text evidence="3">Belongs to the ERG4/ERG24 family.</text>
</comment>
<dbReference type="Proteomes" id="UP000007110">
    <property type="component" value="Unassembled WGS sequence"/>
</dbReference>
<sequence length="493" mass="57205">MASRGITMTEPTSYSRPNTRSHSKRMSEEPMKPTTNGASAVDRKAGQWGRAWEVDVFTTVGVLALLTLIPLVVFYVHVACTHYQCSLITPPLEMQKGALTLTMLWDQMPSITWDGVTITAIWMTFQVVLFYLPDLFQYIIPGYVGGMQLGAVTPSGIRNPYLINGLQAWFISNAIFVANALYFEWFSPSIVFDHRGSLLWCANAIGIFVATFAIVKAYFFPTHAPDRVFTGNIFYDYMMGIEFNPRIGKMFDFKLFFNGRPGIAAWTIINFSMAMKQYELYGYITNSMILVNFLELIYVVDYFWNEAWYLHTIDMHHDHFGWYLAWGDMVYLPFMYTLQCFYLVFNPVDLSWPIFTAIFLLGTVGYYIFRSVNRQKDYFRRTNGQAPIWGAMPKYIDATYMSGDGEERKSKLLLSGWWGITRHMNYTGDLMQAAAWCLSCGVGHIFPYYYLVFMLILLIHRCRRDEDRCHAKYGKSWDLYMEKVPCRLIPYIY</sequence>
<dbReference type="AlphaFoldDB" id="A0A7M7NRP0"/>
<dbReference type="GO" id="GO:0005789">
    <property type="term" value="C:endoplasmic reticulum membrane"/>
    <property type="evidence" value="ECO:0000318"/>
    <property type="project" value="GO_Central"/>
</dbReference>
<keyword evidence="26" id="KW-1185">Reference proteome</keyword>
<feature type="transmembrane region" description="Helical" evidence="24">
    <location>
        <begin position="433"/>
        <end position="458"/>
    </location>
</feature>
<dbReference type="GeneID" id="100890065"/>
<keyword evidence="4" id="KW-0444">Lipid biosynthesis</keyword>
<evidence type="ECO:0000313" key="25">
    <source>
        <dbReference type="EnsemblMetazoa" id="XP_030840703"/>
    </source>
</evidence>
<evidence type="ECO:0000256" key="16">
    <source>
        <dbReference type="ARBA" id="ARBA00023166"/>
    </source>
</evidence>
<keyword evidence="6 24" id="KW-0812">Transmembrane</keyword>
<dbReference type="Pfam" id="PF01222">
    <property type="entry name" value="ERG4_ERG24"/>
    <property type="match status" value="1"/>
</dbReference>
<dbReference type="PROSITE" id="PS01018">
    <property type="entry name" value="STEROL_REDUCT_2"/>
    <property type="match status" value="1"/>
</dbReference>
<organism evidence="25 26">
    <name type="scientific">Strongylocentrotus purpuratus</name>
    <name type="common">Purple sea urchin</name>
    <dbReference type="NCBI Taxonomy" id="7668"/>
    <lineage>
        <taxon>Eukaryota</taxon>
        <taxon>Metazoa</taxon>
        <taxon>Echinodermata</taxon>
        <taxon>Eleutherozoa</taxon>
        <taxon>Echinozoa</taxon>
        <taxon>Echinoidea</taxon>
        <taxon>Euechinoidea</taxon>
        <taxon>Echinacea</taxon>
        <taxon>Camarodonta</taxon>
        <taxon>Echinidea</taxon>
        <taxon>Strongylocentrotidae</taxon>
        <taxon>Strongylocentrotus</taxon>
    </lineage>
</organism>
<dbReference type="KEGG" id="spu:100890065"/>
<feature type="transmembrane region" description="Helical" evidence="24">
    <location>
        <begin position="320"/>
        <end position="345"/>
    </location>
</feature>
<evidence type="ECO:0000256" key="17">
    <source>
        <dbReference type="ARBA" id="ARBA00023221"/>
    </source>
</evidence>
<keyword evidence="7" id="KW-0152">Cholesterol biosynthesis</keyword>
<dbReference type="PANTHER" id="PTHR21257:SF38">
    <property type="entry name" value="7-DEHYDROCHOLESTEROL REDUCTASE"/>
    <property type="match status" value="1"/>
</dbReference>
<dbReference type="EnsemblMetazoa" id="XM_030984843">
    <property type="protein sequence ID" value="XP_030840703"/>
    <property type="gene ID" value="LOC100890065"/>
</dbReference>
<keyword evidence="12" id="KW-0560">Oxidoreductase</keyword>
<evidence type="ECO:0000256" key="14">
    <source>
        <dbReference type="ARBA" id="ARBA00023098"/>
    </source>
</evidence>
<feature type="compositionally biased region" description="Polar residues" evidence="23">
    <location>
        <begin position="9"/>
        <end position="18"/>
    </location>
</feature>
<evidence type="ECO:0000256" key="8">
    <source>
        <dbReference type="ARBA" id="ARBA00022824"/>
    </source>
</evidence>
<evidence type="ECO:0000256" key="21">
    <source>
        <dbReference type="ARBA" id="ARBA00047795"/>
    </source>
</evidence>
<feature type="transmembrane region" description="Helical" evidence="24">
    <location>
        <begin position="168"/>
        <end position="185"/>
    </location>
</feature>
<keyword evidence="15 24" id="KW-0472">Membrane</keyword>
<feature type="transmembrane region" description="Helical" evidence="24">
    <location>
        <begin position="280"/>
        <end position="300"/>
    </location>
</feature>
<protein>
    <recommendedName>
        <fullName evidence="19">7-dehydrocholesterol reductase</fullName>
        <ecNumber evidence="18">1.3.1.21</ecNumber>
    </recommendedName>
    <alternativeName>
        <fullName evidence="20">Sterol Delta(7)-reductase</fullName>
    </alternativeName>
</protein>
<evidence type="ECO:0000256" key="24">
    <source>
        <dbReference type="SAM" id="Phobius"/>
    </source>
</evidence>
<feature type="transmembrane region" description="Helical" evidence="24">
    <location>
        <begin position="352"/>
        <end position="369"/>
    </location>
</feature>
<evidence type="ECO:0000256" key="5">
    <source>
        <dbReference type="ARBA" id="ARBA00022548"/>
    </source>
</evidence>
<keyword evidence="8" id="KW-0256">Endoplasmic reticulum</keyword>
<accession>A0A7M7NRP0</accession>
<dbReference type="InterPro" id="IPR001171">
    <property type="entry name" value="ERG24_DHCR-like"/>
</dbReference>
<evidence type="ECO:0000256" key="3">
    <source>
        <dbReference type="ARBA" id="ARBA00005402"/>
    </source>
</evidence>
<reference evidence="26" key="1">
    <citation type="submission" date="2015-02" db="EMBL/GenBank/DDBJ databases">
        <title>Genome sequencing for Strongylocentrotus purpuratus.</title>
        <authorList>
            <person name="Murali S."/>
            <person name="Liu Y."/>
            <person name="Vee V."/>
            <person name="English A."/>
            <person name="Wang M."/>
            <person name="Skinner E."/>
            <person name="Han Y."/>
            <person name="Muzny D.M."/>
            <person name="Worley K.C."/>
            <person name="Gibbs R.A."/>
        </authorList>
    </citation>
    <scope>NUCLEOTIDE SEQUENCE</scope>
</reference>
<feature type="transmembrane region" description="Helical" evidence="24">
    <location>
        <begin position="56"/>
        <end position="78"/>
    </location>
</feature>
<dbReference type="PANTHER" id="PTHR21257">
    <property type="entry name" value="DELTA(14)-STEROL REDUCTASE"/>
    <property type="match status" value="1"/>
</dbReference>
<dbReference type="PROSITE" id="PS01017">
    <property type="entry name" value="STEROL_REDUCT_1"/>
    <property type="match status" value="1"/>
</dbReference>
<keyword evidence="14" id="KW-0443">Lipid metabolism</keyword>
<evidence type="ECO:0000256" key="20">
    <source>
        <dbReference type="ARBA" id="ARBA00042688"/>
    </source>
</evidence>
<dbReference type="GO" id="GO:0047598">
    <property type="term" value="F:7-dehydrocholesterol reductase activity"/>
    <property type="evidence" value="ECO:0000318"/>
    <property type="project" value="GO_Central"/>
</dbReference>
<feature type="transmembrane region" description="Helical" evidence="24">
    <location>
        <begin position="111"/>
        <end position="132"/>
    </location>
</feature>
<feature type="region of interest" description="Disordered" evidence="23">
    <location>
        <begin position="1"/>
        <end position="40"/>
    </location>
</feature>
<comment type="catalytic activity">
    <reaction evidence="21">
        <text>cholesterol + NADP(+) = 7-dehydrocholesterol + NADPH + H(+)</text>
        <dbReference type="Rhea" id="RHEA:23984"/>
        <dbReference type="ChEBI" id="CHEBI:15378"/>
        <dbReference type="ChEBI" id="CHEBI:16113"/>
        <dbReference type="ChEBI" id="CHEBI:17759"/>
        <dbReference type="ChEBI" id="CHEBI:57783"/>
        <dbReference type="ChEBI" id="CHEBI:58349"/>
        <dbReference type="EC" id="1.3.1.21"/>
    </reaction>
    <physiologicalReaction direction="right-to-left" evidence="21">
        <dbReference type="Rhea" id="RHEA:23986"/>
    </physiologicalReaction>
</comment>
<comment type="pathway">
    <text evidence="2">Steroid biosynthesis; cholesterol biosynthesis.</text>
</comment>
<comment type="subcellular location">
    <subcellularLocation>
        <location evidence="1">Endoplasmic reticulum membrane</location>
        <topology evidence="1">Multi-pass membrane protein</topology>
    </subcellularLocation>
</comment>
<dbReference type="GO" id="GO:0006695">
    <property type="term" value="P:cholesterol biosynthetic process"/>
    <property type="evidence" value="ECO:0000318"/>
    <property type="project" value="GO_Central"/>
</dbReference>
<keyword evidence="10" id="KW-0752">Steroid biosynthesis</keyword>
<keyword evidence="11 24" id="KW-1133">Transmembrane helix</keyword>
<dbReference type="Gene3D" id="1.20.120.1630">
    <property type="match status" value="1"/>
</dbReference>
<dbReference type="OrthoDB" id="5326588at2759"/>
<evidence type="ECO:0000256" key="18">
    <source>
        <dbReference type="ARBA" id="ARBA00038851"/>
    </source>
</evidence>
<comment type="catalytic activity">
    <reaction evidence="22">
        <text>7-dehydrodesmosterol + NADPH + H(+) = desmosterol + NADP(+)</text>
        <dbReference type="Rhea" id="RHEA:46740"/>
        <dbReference type="ChEBI" id="CHEBI:15378"/>
        <dbReference type="ChEBI" id="CHEBI:17737"/>
        <dbReference type="ChEBI" id="CHEBI:27910"/>
        <dbReference type="ChEBI" id="CHEBI:57783"/>
        <dbReference type="ChEBI" id="CHEBI:58349"/>
    </reaction>
    <physiologicalReaction direction="left-to-right" evidence="22">
        <dbReference type="Rhea" id="RHEA:46741"/>
    </physiologicalReaction>
</comment>
<dbReference type="FunCoup" id="A0A7M7NRP0">
    <property type="interactions" value="281"/>
</dbReference>
<evidence type="ECO:0000256" key="11">
    <source>
        <dbReference type="ARBA" id="ARBA00022989"/>
    </source>
</evidence>
<dbReference type="UniPathway" id="UPA00063"/>
<dbReference type="InParanoid" id="A0A7M7NRP0"/>
<name>A0A7M7NRP0_STRPU</name>
<proteinExistence type="inferred from homology"/>
<evidence type="ECO:0000256" key="9">
    <source>
        <dbReference type="ARBA" id="ARBA00022857"/>
    </source>
</evidence>
<dbReference type="RefSeq" id="XP_030840703.1">
    <property type="nucleotide sequence ID" value="XM_030984843.1"/>
</dbReference>
<feature type="transmembrane region" description="Helical" evidence="24">
    <location>
        <begin position="197"/>
        <end position="219"/>
    </location>
</feature>
<evidence type="ECO:0000256" key="23">
    <source>
        <dbReference type="SAM" id="MobiDB-lite"/>
    </source>
</evidence>
<keyword evidence="5" id="KW-0153">Cholesterol metabolism</keyword>
<evidence type="ECO:0000256" key="10">
    <source>
        <dbReference type="ARBA" id="ARBA00022955"/>
    </source>
</evidence>
<keyword evidence="17" id="KW-0753">Steroid metabolism</keyword>
<evidence type="ECO:0000256" key="13">
    <source>
        <dbReference type="ARBA" id="ARBA00023011"/>
    </source>
</evidence>
<dbReference type="OMA" id="WGKPAEC"/>
<evidence type="ECO:0000256" key="2">
    <source>
        <dbReference type="ARBA" id="ARBA00004770"/>
    </source>
</evidence>
<evidence type="ECO:0000313" key="26">
    <source>
        <dbReference type="Proteomes" id="UP000007110"/>
    </source>
</evidence>
<evidence type="ECO:0000256" key="6">
    <source>
        <dbReference type="ARBA" id="ARBA00022692"/>
    </source>
</evidence>
<keyword evidence="9" id="KW-0521">NADP</keyword>